<evidence type="ECO:0000313" key="1">
    <source>
        <dbReference type="EMBL" id="QPJ86775.1"/>
    </source>
</evidence>
<dbReference type="Proteomes" id="UP000594603">
    <property type="component" value="Plasmid p10"/>
</dbReference>
<proteinExistence type="predicted"/>
<evidence type="ECO:0000313" key="2">
    <source>
        <dbReference type="Proteomes" id="UP000594603"/>
    </source>
</evidence>
<name>A0ACD1BH63_9CLOT</name>
<protein>
    <submittedName>
        <fullName evidence="1">GIY-YIG nuclease family protein</fullName>
    </submittedName>
</protein>
<organism evidence="1 2">
    <name type="scientific">Candidatus Sarcina troglodytae</name>
    <dbReference type="NCBI Taxonomy" id="2726954"/>
    <lineage>
        <taxon>Bacteria</taxon>
        <taxon>Bacillati</taxon>
        <taxon>Bacillota</taxon>
        <taxon>Clostridia</taxon>
        <taxon>Eubacteriales</taxon>
        <taxon>Clostridiaceae</taxon>
        <taxon>Sarcina</taxon>
    </lineage>
</organism>
<sequence>MNNYREKHKDYFKEYNKNYYNNNKEYFKSYMKNYREKRLGYYLYIIINLDEIIYVGATEDLQARISKHINKHNPNTRKIFESGNWTSIKYLDISNIVHNREEMLLLENCLIDLYNTKINKRKTIIRNVDKLREFSLVAEVHNLNKNWRIYCKNEQKNKLIKNCSS</sequence>
<accession>A0ACD1BH63</accession>
<keyword evidence="2" id="KW-1185">Reference proteome</keyword>
<dbReference type="EMBL" id="CP051764">
    <property type="protein sequence ID" value="QPJ86775.1"/>
    <property type="molecule type" value="Genomic_DNA"/>
</dbReference>
<gene>
    <name evidence="1" type="ORF">HH195_12450</name>
</gene>
<keyword evidence="1" id="KW-0614">Plasmid</keyword>
<geneLocation type="plasmid" evidence="1 2">
    <name>p10</name>
</geneLocation>
<reference evidence="1" key="1">
    <citation type="submission" date="2020-04" db="EMBL/GenBank/DDBJ databases">
        <title>A novel bacterium ('Candidatus Sarcina troglodytae' sp. nov.) linked to a protracted, uniformly lethal epizootic among sanctuary western chimpanzees (Pan troglodytes verus) in Sierra Leone.</title>
        <authorList>
            <person name="Owens L.A."/>
            <person name="Colitti B."/>
            <person name="Hirji I."/>
            <person name="Pizaro A."/>
            <person name="Jaffe J.E."/>
            <person name="Moittie S."/>
            <person name="Bishop-Lilly K.A."/>
            <person name="Estrella L.A."/>
            <person name="Voegtly L.J."/>
            <person name="Kuhn J.H."/>
            <person name="Suen G."/>
            <person name="Deblois C.L."/>
            <person name="Dunn C."/>
            <person name="Juan-Salles C."/>
            <person name="Goldberg T.L."/>
        </authorList>
    </citation>
    <scope>NUCLEOTIDE SEQUENCE</scope>
    <source>
        <strain evidence="1">JB2</strain>
    </source>
</reference>